<protein>
    <recommendedName>
        <fullName evidence="3">Stromal antigen 2</fullName>
    </recommendedName>
</protein>
<dbReference type="Ensembl" id="ENSCAFT00020003002.1">
    <property type="protein sequence ID" value="ENSCAFP00020002601.1"/>
    <property type="gene ID" value="ENSCAFG00020002197.1"/>
</dbReference>
<reference evidence="1" key="2">
    <citation type="submission" date="2025-09" db="UniProtKB">
        <authorList>
            <consortium name="Ensembl"/>
        </authorList>
    </citation>
    <scope>IDENTIFICATION</scope>
</reference>
<proteinExistence type="predicted"/>
<evidence type="ECO:0008006" key="3">
    <source>
        <dbReference type="Google" id="ProtNLM"/>
    </source>
</evidence>
<dbReference type="AlphaFoldDB" id="A0A8C0JMN2"/>
<organism evidence="1 2">
    <name type="scientific">Canis lupus dingo</name>
    <name type="common">dingo</name>
    <dbReference type="NCBI Taxonomy" id="286419"/>
    <lineage>
        <taxon>Eukaryota</taxon>
        <taxon>Metazoa</taxon>
        <taxon>Chordata</taxon>
        <taxon>Craniata</taxon>
        <taxon>Vertebrata</taxon>
        <taxon>Euteleostomi</taxon>
        <taxon>Mammalia</taxon>
        <taxon>Eutheria</taxon>
        <taxon>Laurasiatheria</taxon>
        <taxon>Carnivora</taxon>
        <taxon>Caniformia</taxon>
        <taxon>Canidae</taxon>
        <taxon>Canis</taxon>
    </lineage>
</organism>
<dbReference type="GeneTree" id="ENSGT01030000236254"/>
<name>A0A8C0JMN2_CANLU</name>
<keyword evidence="2" id="KW-1185">Reference proteome</keyword>
<accession>A0A8C0JMN2</accession>
<sequence length="56" mass="6522">MIAAPEIPTDFNLLQESETHFSSDTDFEDIEGKNQKQGKGKVCTEYMTLFWFLRSF</sequence>
<evidence type="ECO:0000313" key="1">
    <source>
        <dbReference type="Ensembl" id="ENSCAFP00020002601.1"/>
    </source>
</evidence>
<evidence type="ECO:0000313" key="2">
    <source>
        <dbReference type="Proteomes" id="UP000694391"/>
    </source>
</evidence>
<dbReference type="Proteomes" id="UP000694391">
    <property type="component" value="Unplaced"/>
</dbReference>
<reference evidence="1" key="1">
    <citation type="submission" date="2025-08" db="UniProtKB">
        <authorList>
            <consortium name="Ensembl"/>
        </authorList>
    </citation>
    <scope>IDENTIFICATION</scope>
</reference>